<dbReference type="STRING" id="656024.FsymDg_0641"/>
<dbReference type="Proteomes" id="UP000001549">
    <property type="component" value="Chromosome"/>
</dbReference>
<keyword evidence="5" id="KW-1185">Reference proteome</keyword>
<dbReference type="EMBL" id="CP002801">
    <property type="protein sequence ID" value="AEH08167.1"/>
    <property type="molecule type" value="Genomic_DNA"/>
</dbReference>
<reference evidence="4 5" key="1">
    <citation type="submission" date="2011-05" db="EMBL/GenBank/DDBJ databases">
        <title>Complete sequence of chromosome of Frankia symbiont of Datisca glomerata.</title>
        <authorList>
            <consortium name="US DOE Joint Genome Institute"/>
            <person name="Lucas S."/>
            <person name="Han J."/>
            <person name="Lapidus A."/>
            <person name="Cheng J.-F."/>
            <person name="Goodwin L."/>
            <person name="Pitluck S."/>
            <person name="Peters L."/>
            <person name="Mikhailova N."/>
            <person name="Chertkov O."/>
            <person name="Teshima H."/>
            <person name="Han C."/>
            <person name="Tapia R."/>
            <person name="Land M."/>
            <person name="Hauser L."/>
            <person name="Kyrpides N."/>
            <person name="Ivanova N."/>
            <person name="Pagani I."/>
            <person name="Berry A."/>
            <person name="Pawlowski K."/>
            <person name="Persson T."/>
            <person name="Vanden Heuvel B."/>
            <person name="Benson D."/>
            <person name="Woyke T."/>
        </authorList>
    </citation>
    <scope>NUCLEOTIDE SEQUENCE [LARGE SCALE GENOMIC DNA]</scope>
    <source>
        <strain evidence="5">4085684</strain>
    </source>
</reference>
<evidence type="ECO:0000256" key="3">
    <source>
        <dbReference type="ARBA" id="ARBA00022691"/>
    </source>
</evidence>
<gene>
    <name evidence="4" type="ordered locus">FsymDg_0641</name>
</gene>
<keyword evidence="1 4" id="KW-0489">Methyltransferase</keyword>
<protein>
    <submittedName>
        <fullName evidence="4">Caffeoyl-CoA O-methyltransferase</fullName>
        <ecNumber evidence="4">2.1.1.104</ecNumber>
    </submittedName>
</protein>
<evidence type="ECO:0000313" key="4">
    <source>
        <dbReference type="EMBL" id="AEH08167.1"/>
    </source>
</evidence>
<name>F8AUW7_9ACTN</name>
<dbReference type="AlphaFoldDB" id="F8AUW7"/>
<proteinExistence type="predicted"/>
<organism evidence="4 5">
    <name type="scientific">Candidatus Protofrankia datiscae</name>
    <dbReference type="NCBI Taxonomy" id="2716812"/>
    <lineage>
        <taxon>Bacteria</taxon>
        <taxon>Bacillati</taxon>
        <taxon>Actinomycetota</taxon>
        <taxon>Actinomycetes</taxon>
        <taxon>Frankiales</taxon>
        <taxon>Frankiaceae</taxon>
        <taxon>Protofrankia</taxon>
    </lineage>
</organism>
<dbReference type="EC" id="2.1.1.104" evidence="4"/>
<dbReference type="Gene3D" id="3.40.50.150">
    <property type="entry name" value="Vaccinia Virus protein VP39"/>
    <property type="match status" value="1"/>
</dbReference>
<dbReference type="PANTHER" id="PTHR10509">
    <property type="entry name" value="O-METHYLTRANSFERASE-RELATED"/>
    <property type="match status" value="1"/>
</dbReference>
<evidence type="ECO:0000256" key="1">
    <source>
        <dbReference type="ARBA" id="ARBA00022603"/>
    </source>
</evidence>
<dbReference type="SUPFAM" id="SSF53335">
    <property type="entry name" value="S-adenosyl-L-methionine-dependent methyltransferases"/>
    <property type="match status" value="1"/>
</dbReference>
<dbReference type="KEGG" id="fsy:FsymDg_0641"/>
<accession>F8AUW7</accession>
<dbReference type="eggNOG" id="COG4122">
    <property type="taxonomic scope" value="Bacteria"/>
</dbReference>
<evidence type="ECO:0000256" key="2">
    <source>
        <dbReference type="ARBA" id="ARBA00022679"/>
    </source>
</evidence>
<dbReference type="InterPro" id="IPR002935">
    <property type="entry name" value="SAM_O-MeTrfase"/>
</dbReference>
<dbReference type="PANTHER" id="PTHR10509:SF14">
    <property type="entry name" value="CAFFEOYL-COA O-METHYLTRANSFERASE 3-RELATED"/>
    <property type="match status" value="1"/>
</dbReference>
<sequence length="224" mass="24247">MSALDPTAQSPILAHGIYPYLAARCSPPDELLIDLFAETRQKFGERSVMQIGAELGALLTILTASTGARRAIEVGTFTGYSSICIARGLPDDGHLLCCDVSEEWTSLARHYWKRAGLDGRIELRLGPAADTIAALPAEPVYDIALIDADKTSYPIYYDLLVPRLRPGGLILVDNVLQNGKVLDERSQDADVRAIQAFNEAVAVDDRVQAVLLAVSDGLTIARKL</sequence>
<dbReference type="InterPro" id="IPR050362">
    <property type="entry name" value="Cation-dep_OMT"/>
</dbReference>
<dbReference type="HOGENOM" id="CLU_067676_5_1_11"/>
<dbReference type="GO" id="GO:0032259">
    <property type="term" value="P:methylation"/>
    <property type="evidence" value="ECO:0007669"/>
    <property type="project" value="UniProtKB-KW"/>
</dbReference>
<dbReference type="RefSeq" id="WP_013872150.1">
    <property type="nucleotide sequence ID" value="NC_015656.1"/>
</dbReference>
<keyword evidence="2 4" id="KW-0808">Transferase</keyword>
<dbReference type="GO" id="GO:0042409">
    <property type="term" value="F:caffeoyl-CoA O-methyltransferase activity"/>
    <property type="evidence" value="ECO:0007669"/>
    <property type="project" value="UniProtKB-EC"/>
</dbReference>
<dbReference type="Pfam" id="PF01596">
    <property type="entry name" value="Methyltransf_3"/>
    <property type="match status" value="1"/>
</dbReference>
<keyword evidence="3" id="KW-0949">S-adenosyl-L-methionine</keyword>
<dbReference type="PROSITE" id="PS51682">
    <property type="entry name" value="SAM_OMT_I"/>
    <property type="match status" value="1"/>
</dbReference>
<evidence type="ECO:0000313" key="5">
    <source>
        <dbReference type="Proteomes" id="UP000001549"/>
    </source>
</evidence>
<dbReference type="InterPro" id="IPR029063">
    <property type="entry name" value="SAM-dependent_MTases_sf"/>
</dbReference>